<evidence type="ECO:0000313" key="2">
    <source>
        <dbReference type="EMBL" id="ORZ09580.1"/>
    </source>
</evidence>
<dbReference type="SUPFAM" id="SSF56300">
    <property type="entry name" value="Metallo-dependent phosphatases"/>
    <property type="match status" value="1"/>
</dbReference>
<evidence type="ECO:0000313" key="3">
    <source>
        <dbReference type="Proteomes" id="UP000193560"/>
    </source>
</evidence>
<dbReference type="PANTHER" id="PTHR46546:SF4">
    <property type="entry name" value="SHEWANELLA-LIKE PROTEIN PHOSPHATASE 1"/>
    <property type="match status" value="1"/>
</dbReference>
<dbReference type="AlphaFoldDB" id="A0A1X2I6R3"/>
<feature type="domain" description="Calcineurin-like phosphoesterase" evidence="1">
    <location>
        <begin position="32"/>
        <end position="247"/>
    </location>
</feature>
<protein>
    <submittedName>
        <fullName evidence="2">Metallo-dependent phosphatase-like protein</fullName>
    </submittedName>
</protein>
<dbReference type="OrthoDB" id="5976022at2759"/>
<dbReference type="InterPro" id="IPR029052">
    <property type="entry name" value="Metallo-depent_PP-like"/>
</dbReference>
<accession>A0A1X2I6R3</accession>
<dbReference type="Gene3D" id="3.60.21.10">
    <property type="match status" value="1"/>
</dbReference>
<proteinExistence type="predicted"/>
<gene>
    <name evidence="2" type="ORF">BCR42DRAFT_423694</name>
</gene>
<dbReference type="STRING" id="90262.A0A1X2I6R3"/>
<dbReference type="PANTHER" id="PTHR46546">
    <property type="entry name" value="SHEWANELLA-LIKE PROTEIN PHOSPHATASE 1"/>
    <property type="match status" value="1"/>
</dbReference>
<sequence length="313" mass="34817">MKLINTLFCIVSTICFISTVYATTTLLDSPRRIVSMGDLHGDLKNTKKILRLSGLIDENDHWSGGDTIYVQTGDVLDRGTDTIALYKLIQQLRKEAPEHGGLVIPLLGNHEIMNLAGDWRYVTKEETATFGGYNNRVRAFQKDGFLGEYLMQLNMTTKVDGTVFCHGGIHPNFARLGLDTINDYTHHDIEAYMASGGHADPHKIFGDKGPTWYRGYALADEPNICEFADKALTYMKAERMVMGHTVQRDGEIRTRCNGKIILVDIGISWVYGGYVGALEVVGDELTAIYENGRVSLTPPKNQPKAFSGVHLEL</sequence>
<keyword evidence="3" id="KW-1185">Reference proteome</keyword>
<dbReference type="GO" id="GO:0016787">
    <property type="term" value="F:hydrolase activity"/>
    <property type="evidence" value="ECO:0007669"/>
    <property type="project" value="InterPro"/>
</dbReference>
<evidence type="ECO:0000259" key="1">
    <source>
        <dbReference type="Pfam" id="PF00149"/>
    </source>
</evidence>
<name>A0A1X2I6R3_9FUNG</name>
<dbReference type="EMBL" id="MCGE01000027">
    <property type="protein sequence ID" value="ORZ09580.1"/>
    <property type="molecule type" value="Genomic_DNA"/>
</dbReference>
<reference evidence="2 3" key="1">
    <citation type="submission" date="2016-07" db="EMBL/GenBank/DDBJ databases">
        <title>Pervasive Adenine N6-methylation of Active Genes in Fungi.</title>
        <authorList>
            <consortium name="DOE Joint Genome Institute"/>
            <person name="Mondo S.J."/>
            <person name="Dannebaum R.O."/>
            <person name="Kuo R.C."/>
            <person name="Labutti K."/>
            <person name="Haridas S."/>
            <person name="Kuo A."/>
            <person name="Salamov A."/>
            <person name="Ahrendt S.R."/>
            <person name="Lipzen A."/>
            <person name="Sullivan W."/>
            <person name="Andreopoulos W.B."/>
            <person name="Clum A."/>
            <person name="Lindquist E."/>
            <person name="Daum C."/>
            <person name="Ramamoorthy G.K."/>
            <person name="Gryganskyi A."/>
            <person name="Culley D."/>
            <person name="Magnuson J.K."/>
            <person name="James T.Y."/>
            <person name="O'Malley M.A."/>
            <person name="Stajich J.E."/>
            <person name="Spatafora J.W."/>
            <person name="Visel A."/>
            <person name="Grigoriev I.V."/>
        </authorList>
    </citation>
    <scope>NUCLEOTIDE SEQUENCE [LARGE SCALE GENOMIC DNA]</scope>
    <source>
        <strain evidence="2 3">NRRL 1336</strain>
    </source>
</reference>
<organism evidence="2 3">
    <name type="scientific">Absidia repens</name>
    <dbReference type="NCBI Taxonomy" id="90262"/>
    <lineage>
        <taxon>Eukaryota</taxon>
        <taxon>Fungi</taxon>
        <taxon>Fungi incertae sedis</taxon>
        <taxon>Mucoromycota</taxon>
        <taxon>Mucoromycotina</taxon>
        <taxon>Mucoromycetes</taxon>
        <taxon>Mucorales</taxon>
        <taxon>Cunninghamellaceae</taxon>
        <taxon>Absidia</taxon>
    </lineage>
</organism>
<dbReference type="InterPro" id="IPR004843">
    <property type="entry name" value="Calcineurin-like_PHP"/>
</dbReference>
<dbReference type="Pfam" id="PF00149">
    <property type="entry name" value="Metallophos"/>
    <property type="match status" value="1"/>
</dbReference>
<comment type="caution">
    <text evidence="2">The sequence shown here is derived from an EMBL/GenBank/DDBJ whole genome shotgun (WGS) entry which is preliminary data.</text>
</comment>
<dbReference type="Proteomes" id="UP000193560">
    <property type="component" value="Unassembled WGS sequence"/>
</dbReference>